<keyword evidence="2" id="KW-1185">Reference proteome</keyword>
<dbReference type="AlphaFoldDB" id="A0ABD3P2M5"/>
<gene>
    <name evidence="1" type="ORF">ACHAWO_005810</name>
</gene>
<protein>
    <recommendedName>
        <fullName evidence="3">Secreted protein</fullName>
    </recommendedName>
</protein>
<evidence type="ECO:0000313" key="1">
    <source>
        <dbReference type="EMBL" id="KAL3781726.1"/>
    </source>
</evidence>
<reference evidence="1 2" key="1">
    <citation type="submission" date="2024-10" db="EMBL/GenBank/DDBJ databases">
        <title>Updated reference genomes for cyclostephanoid diatoms.</title>
        <authorList>
            <person name="Roberts W.R."/>
            <person name="Alverson A.J."/>
        </authorList>
    </citation>
    <scope>NUCLEOTIDE SEQUENCE [LARGE SCALE GENOMIC DNA]</scope>
    <source>
        <strain evidence="1 2">AJA010-31</strain>
    </source>
</reference>
<accession>A0ABD3P2M5</accession>
<proteinExistence type="predicted"/>
<comment type="caution">
    <text evidence="1">The sequence shown here is derived from an EMBL/GenBank/DDBJ whole genome shotgun (WGS) entry which is preliminary data.</text>
</comment>
<dbReference type="EMBL" id="JALLPJ020000833">
    <property type="protein sequence ID" value="KAL3781726.1"/>
    <property type="molecule type" value="Genomic_DNA"/>
</dbReference>
<name>A0ABD3P2M5_9STRA</name>
<dbReference type="Proteomes" id="UP001530400">
    <property type="component" value="Unassembled WGS sequence"/>
</dbReference>
<organism evidence="1 2">
    <name type="scientific">Cyclotella atomus</name>
    <dbReference type="NCBI Taxonomy" id="382360"/>
    <lineage>
        <taxon>Eukaryota</taxon>
        <taxon>Sar</taxon>
        <taxon>Stramenopiles</taxon>
        <taxon>Ochrophyta</taxon>
        <taxon>Bacillariophyta</taxon>
        <taxon>Coscinodiscophyceae</taxon>
        <taxon>Thalassiosirophycidae</taxon>
        <taxon>Stephanodiscales</taxon>
        <taxon>Stephanodiscaceae</taxon>
        <taxon>Cyclotella</taxon>
    </lineage>
</organism>
<evidence type="ECO:0000313" key="2">
    <source>
        <dbReference type="Proteomes" id="UP001530400"/>
    </source>
</evidence>
<sequence>MATWATRILYLWMIPSGHPSLKNLVSVQTSPRSSTWLACLWGSKGALLHSQIYQRTDNRSQDTKSSDYAQLPKAEISTEYLRRLSSLFWPYMTKRVIVACAGHDFYKC</sequence>
<evidence type="ECO:0008006" key="3">
    <source>
        <dbReference type="Google" id="ProtNLM"/>
    </source>
</evidence>